<keyword evidence="10" id="KW-1185">Reference proteome</keyword>
<evidence type="ECO:0000259" key="8">
    <source>
        <dbReference type="SMART" id="SM00382"/>
    </source>
</evidence>
<sequence>MEVVASIVGEAVVATGRVLCGSIYSVFKNTAKFQSNLDILENKMKDLLAVKEKVKNETELAEKEGKVVRPLVTKWLEEVEELLLQIEQIQAVKLSRRSLNCSKRYRVSKEVAERLKEIEGLLKAGNSHSGVVAVNQSMPRVVEHILGPIIEDQTTSSETLAETLTLLSNDEVRRIGIWGMGGVGKTTLVRNLNNKLKSISSMKPFGIVIWVTISQNLDMKKVQTQIAERLNLEIKMGESMERLAYRLYERLKEEETFLLILDDVWEKIDLDKLGVPRSEEHKGSKIVLTTRFLDVCRHMMTDVQIKVVVLNDEESWQLFSRNAGNVASMEHIIECAKAITKECCGLPLALVTMGAAMREKTKVELWKHALNELQRVVSCPRHIADKIYKPLKWSYDSLEDKKIKYCFLYCSLFPEDFSIAISELAQCWLAEGFLDDQENYENSFNRVIHLIENLKDSCLLEDGARKDTVKMHDVVRDVAIWIGSSSEDGCKSLVRSGIGLSEVSDVELSNSYKRVSFMNNKIRRLPDCVIQCSDASTLLLQGNDPLDRVPDRFLQGFKALRVLNMSETCSIRSMPLSLVQLGELRALLLGGCFSLEELPPLEGLCRLQVLDLSDTRIRELPSGIEKLSNLKQLNLSRTHDLKTIQARIISRLSRLEVLDMTHSGYCFSVKRDIQKEMACFEELKCLERLLVLYVRFDRIPCFSNEDLYWINRLQFHFSVGPLENFLESGHEKRMVVWSLSNLDLRSEERIGPLLSNANSLDIHKCSGLSDMLEDLVINSVGCLACFANLKSLTIQSCSGSVWQGGCAADYDLLPNLEILYLRRLNYGKSISELLGHLGMRFLRLKLIEVESCSQMKYLVSFGYFTQALPNLEVIKVRYCDKLVELFSYDSMQYIAPDPVVPSLQILELTWLPQLRTLCRDEETWPLLEQVHVSWCNLVRKLPLTDQNAEKVKEIKGESQWWDTLKWHTDTTESSLRPHFHPI</sequence>
<dbReference type="SUPFAM" id="SSF52058">
    <property type="entry name" value="L domain-like"/>
    <property type="match status" value="1"/>
</dbReference>
<evidence type="ECO:0000256" key="2">
    <source>
        <dbReference type="ARBA" id="ARBA00022614"/>
    </source>
</evidence>
<dbReference type="Gene3D" id="3.80.10.10">
    <property type="entry name" value="Ribonuclease Inhibitor"/>
    <property type="match status" value="2"/>
</dbReference>
<dbReference type="EMBL" id="CM017328">
    <property type="protein sequence ID" value="KAE8125645.1"/>
    <property type="molecule type" value="Genomic_DNA"/>
</dbReference>
<dbReference type="Pfam" id="PF00931">
    <property type="entry name" value="NB-ARC"/>
    <property type="match status" value="1"/>
</dbReference>
<dbReference type="GO" id="GO:0006952">
    <property type="term" value="P:defense response"/>
    <property type="evidence" value="ECO:0007669"/>
    <property type="project" value="UniProtKB-KW"/>
</dbReference>
<dbReference type="InterPro" id="IPR032675">
    <property type="entry name" value="LRR_dom_sf"/>
</dbReference>
<dbReference type="PANTHER" id="PTHR33463">
    <property type="entry name" value="NB-ARC DOMAIN-CONTAINING PROTEIN-RELATED"/>
    <property type="match status" value="1"/>
</dbReference>
<feature type="domain" description="AAA+ ATPase" evidence="8">
    <location>
        <begin position="171"/>
        <end position="311"/>
    </location>
</feature>
<gene>
    <name evidence="9" type="ORF">FH972_020425</name>
</gene>
<evidence type="ECO:0000256" key="6">
    <source>
        <dbReference type="ARBA" id="ARBA00022840"/>
    </source>
</evidence>
<evidence type="ECO:0000313" key="10">
    <source>
        <dbReference type="Proteomes" id="UP000327013"/>
    </source>
</evidence>
<dbReference type="InterPro" id="IPR036388">
    <property type="entry name" value="WH-like_DNA-bd_sf"/>
</dbReference>
<dbReference type="PANTHER" id="PTHR33463:SF202">
    <property type="entry name" value="NB-ARC DOMAIN-CONTAINING PROTEIN"/>
    <property type="match status" value="1"/>
</dbReference>
<dbReference type="InterPro" id="IPR058922">
    <property type="entry name" value="WHD_DRP"/>
</dbReference>
<organism evidence="9 10">
    <name type="scientific">Carpinus fangiana</name>
    <dbReference type="NCBI Taxonomy" id="176857"/>
    <lineage>
        <taxon>Eukaryota</taxon>
        <taxon>Viridiplantae</taxon>
        <taxon>Streptophyta</taxon>
        <taxon>Embryophyta</taxon>
        <taxon>Tracheophyta</taxon>
        <taxon>Spermatophyta</taxon>
        <taxon>Magnoliopsida</taxon>
        <taxon>eudicotyledons</taxon>
        <taxon>Gunneridae</taxon>
        <taxon>Pentapetalae</taxon>
        <taxon>rosids</taxon>
        <taxon>fabids</taxon>
        <taxon>Fagales</taxon>
        <taxon>Betulaceae</taxon>
        <taxon>Carpinus</taxon>
    </lineage>
</organism>
<dbReference type="FunFam" id="1.10.10.10:FF:000322">
    <property type="entry name" value="Probable disease resistance protein At1g63360"/>
    <property type="match status" value="1"/>
</dbReference>
<accession>A0A5N6RTF7</accession>
<dbReference type="InterPro" id="IPR002182">
    <property type="entry name" value="NB-ARC"/>
</dbReference>
<comment type="similarity">
    <text evidence="1">Belongs to the disease resistance NB-LRR family.</text>
</comment>
<evidence type="ECO:0000256" key="5">
    <source>
        <dbReference type="ARBA" id="ARBA00022821"/>
    </source>
</evidence>
<keyword evidence="4" id="KW-0547">Nucleotide-binding</keyword>
<dbReference type="FunFam" id="3.40.50.300:FF:001091">
    <property type="entry name" value="Probable disease resistance protein At1g61300"/>
    <property type="match status" value="1"/>
</dbReference>
<proteinExistence type="inferred from homology"/>
<evidence type="ECO:0000256" key="7">
    <source>
        <dbReference type="SAM" id="Coils"/>
    </source>
</evidence>
<dbReference type="FunFam" id="1.10.8.430:FF:000003">
    <property type="entry name" value="Probable disease resistance protein At5g66910"/>
    <property type="match status" value="1"/>
</dbReference>
<name>A0A5N6RTF7_9ROSI</name>
<dbReference type="PRINTS" id="PR00364">
    <property type="entry name" value="DISEASERSIST"/>
</dbReference>
<dbReference type="InterPro" id="IPR003593">
    <property type="entry name" value="AAA+_ATPase"/>
</dbReference>
<dbReference type="Pfam" id="PF23559">
    <property type="entry name" value="WHD_DRP"/>
    <property type="match status" value="1"/>
</dbReference>
<dbReference type="Gene3D" id="3.40.50.300">
    <property type="entry name" value="P-loop containing nucleotide triphosphate hydrolases"/>
    <property type="match status" value="1"/>
</dbReference>
<dbReference type="InterPro" id="IPR050905">
    <property type="entry name" value="Plant_NBS-LRR"/>
</dbReference>
<dbReference type="InterPro" id="IPR042197">
    <property type="entry name" value="Apaf_helical"/>
</dbReference>
<dbReference type="OrthoDB" id="736010at2759"/>
<evidence type="ECO:0000256" key="3">
    <source>
        <dbReference type="ARBA" id="ARBA00022737"/>
    </source>
</evidence>
<dbReference type="Pfam" id="PF23598">
    <property type="entry name" value="LRR_14"/>
    <property type="match status" value="1"/>
</dbReference>
<reference evidence="9 10" key="1">
    <citation type="submission" date="2019-06" db="EMBL/GenBank/DDBJ databases">
        <title>A chromosomal-level reference genome of Carpinus fangiana (Coryloideae, Betulaceae).</title>
        <authorList>
            <person name="Yang X."/>
            <person name="Wang Z."/>
            <person name="Zhang L."/>
            <person name="Hao G."/>
            <person name="Liu J."/>
            <person name="Yang Y."/>
        </authorList>
    </citation>
    <scope>NUCLEOTIDE SEQUENCE [LARGE SCALE GENOMIC DNA]</scope>
    <source>
        <strain evidence="9">Cfa_2016G</strain>
        <tissue evidence="9">Leaf</tissue>
    </source>
</reference>
<keyword evidence="2" id="KW-0433">Leucine-rich repeat</keyword>
<keyword evidence="5" id="KW-0611">Plant defense</keyword>
<dbReference type="SMART" id="SM00382">
    <property type="entry name" value="AAA"/>
    <property type="match status" value="1"/>
</dbReference>
<evidence type="ECO:0000256" key="1">
    <source>
        <dbReference type="ARBA" id="ARBA00008894"/>
    </source>
</evidence>
<dbReference type="SUPFAM" id="SSF52540">
    <property type="entry name" value="P-loop containing nucleoside triphosphate hydrolases"/>
    <property type="match status" value="1"/>
</dbReference>
<protein>
    <recommendedName>
        <fullName evidence="8">AAA+ ATPase domain-containing protein</fullName>
    </recommendedName>
</protein>
<dbReference type="InterPro" id="IPR055414">
    <property type="entry name" value="LRR_R13L4/SHOC2-like"/>
</dbReference>
<keyword evidence="6" id="KW-0067">ATP-binding</keyword>
<feature type="coiled-coil region" evidence="7">
    <location>
        <begin position="37"/>
        <end position="92"/>
    </location>
</feature>
<dbReference type="Pfam" id="PF23247">
    <property type="entry name" value="LRR_RPS2"/>
    <property type="match status" value="1"/>
</dbReference>
<evidence type="ECO:0000313" key="9">
    <source>
        <dbReference type="EMBL" id="KAE8125645.1"/>
    </source>
</evidence>
<dbReference type="GO" id="GO:0005524">
    <property type="term" value="F:ATP binding"/>
    <property type="evidence" value="ECO:0007669"/>
    <property type="project" value="UniProtKB-KW"/>
</dbReference>
<dbReference type="Gene3D" id="1.10.10.10">
    <property type="entry name" value="Winged helix-like DNA-binding domain superfamily/Winged helix DNA-binding domain"/>
    <property type="match status" value="1"/>
</dbReference>
<keyword evidence="3" id="KW-0677">Repeat</keyword>
<dbReference type="AlphaFoldDB" id="A0A5N6RTF7"/>
<dbReference type="GO" id="GO:0043531">
    <property type="term" value="F:ADP binding"/>
    <property type="evidence" value="ECO:0007669"/>
    <property type="project" value="InterPro"/>
</dbReference>
<evidence type="ECO:0000256" key="4">
    <source>
        <dbReference type="ARBA" id="ARBA00022741"/>
    </source>
</evidence>
<dbReference type="Proteomes" id="UP000327013">
    <property type="component" value="Chromosome 8"/>
</dbReference>
<dbReference type="InterPro" id="IPR027417">
    <property type="entry name" value="P-loop_NTPase"/>
</dbReference>
<keyword evidence="7" id="KW-0175">Coiled coil</keyword>
<dbReference type="Gene3D" id="1.10.8.430">
    <property type="entry name" value="Helical domain of apoptotic protease-activating factors"/>
    <property type="match status" value="1"/>
</dbReference>
<dbReference type="InterPro" id="IPR057135">
    <property type="entry name" value="At4g27190-like_LRR"/>
</dbReference>